<dbReference type="Proteomes" id="UP000178429">
    <property type="component" value="Unassembled WGS sequence"/>
</dbReference>
<dbReference type="CDD" id="cd00009">
    <property type="entry name" value="AAA"/>
    <property type="match status" value="1"/>
</dbReference>
<protein>
    <recommendedName>
        <fullName evidence="1">AAA+ ATPase domain-containing protein</fullName>
    </recommendedName>
</protein>
<organism evidence="2 3">
    <name type="scientific">Candidatus Woesebacteria bacterium RIFCSPLOWO2_01_FULL_44_14</name>
    <dbReference type="NCBI Taxonomy" id="1802525"/>
    <lineage>
        <taxon>Bacteria</taxon>
        <taxon>Candidatus Woeseibacteriota</taxon>
    </lineage>
</organism>
<dbReference type="InterPro" id="IPR041682">
    <property type="entry name" value="AAA_14"/>
</dbReference>
<dbReference type="InterPro" id="IPR025420">
    <property type="entry name" value="DUF4143"/>
</dbReference>
<dbReference type="STRING" id="1802525.A2975_02900"/>
<dbReference type="EMBL" id="MGHL01000020">
    <property type="protein sequence ID" value="OGM68682.1"/>
    <property type="molecule type" value="Genomic_DNA"/>
</dbReference>
<dbReference type="PANTHER" id="PTHR43566">
    <property type="entry name" value="CONSERVED PROTEIN"/>
    <property type="match status" value="1"/>
</dbReference>
<dbReference type="InterPro" id="IPR027417">
    <property type="entry name" value="P-loop_NTPase"/>
</dbReference>
<proteinExistence type="predicted"/>
<dbReference type="Pfam" id="PF13635">
    <property type="entry name" value="DUF4143"/>
    <property type="match status" value="1"/>
</dbReference>
<dbReference type="AlphaFoldDB" id="A0A1F8BXB2"/>
<feature type="domain" description="AAA+ ATPase" evidence="1">
    <location>
        <begin position="18"/>
        <end position="131"/>
    </location>
</feature>
<dbReference type="Gene3D" id="3.40.50.300">
    <property type="entry name" value="P-loop containing nucleotide triphosphate hydrolases"/>
    <property type="match status" value="1"/>
</dbReference>
<evidence type="ECO:0000313" key="3">
    <source>
        <dbReference type="Proteomes" id="UP000178429"/>
    </source>
</evidence>
<evidence type="ECO:0000259" key="1">
    <source>
        <dbReference type="SMART" id="SM00382"/>
    </source>
</evidence>
<comment type="caution">
    <text evidence="2">The sequence shown here is derived from an EMBL/GenBank/DDBJ whole genome shotgun (WGS) entry which is preliminary data.</text>
</comment>
<dbReference type="SUPFAM" id="SSF52540">
    <property type="entry name" value="P-loop containing nucleoside triphosphate hydrolases"/>
    <property type="match status" value="1"/>
</dbReference>
<sequence>MFKRAIEAKIEAYLQGDDNKIFYIWGPRRSGKTTLLQGLAQKLNVPVFNFDFSSDHERFQPDREILEKLTAENRVILIDEVQSYPEATVVLKLLHDEFKIKVIATGSSELRQKANKAFDTLAGRFTNNYCLPLSLAEIKANSQFPAYDEAIFERNLLEKLQVFGSYPEVYTKESLADDDKIRLLENIVNTYVLKDIVDIYNLKNEKLARDILIKIALQLGSEVSIREIASSLGANGVTVANYIEIFIKNYVLIPLPSFRTNVRRAVSGNRKFYFYDLGIRNALIKDFRETRLRQDSGGLFENLVILEIEKQRRNMRTQFSFYFYREYGGREVDLVLEDYKKNYTVVEIKLDKGGIKKIFPLRHAAEVITRGNYFEKIIRLAS</sequence>
<name>A0A1F8BXB2_9BACT</name>
<dbReference type="PANTHER" id="PTHR43566:SF1">
    <property type="entry name" value="AAA+ ATPASE DOMAIN-CONTAINING PROTEIN"/>
    <property type="match status" value="1"/>
</dbReference>
<accession>A0A1F8BXB2</accession>
<dbReference type="InterPro" id="IPR003593">
    <property type="entry name" value="AAA+_ATPase"/>
</dbReference>
<gene>
    <name evidence="2" type="ORF">A2975_02900</name>
</gene>
<dbReference type="SMART" id="SM00382">
    <property type="entry name" value="AAA"/>
    <property type="match status" value="1"/>
</dbReference>
<evidence type="ECO:0000313" key="2">
    <source>
        <dbReference type="EMBL" id="OGM68682.1"/>
    </source>
</evidence>
<dbReference type="Pfam" id="PF13173">
    <property type="entry name" value="AAA_14"/>
    <property type="match status" value="1"/>
</dbReference>
<reference evidence="2 3" key="1">
    <citation type="journal article" date="2016" name="Nat. Commun.">
        <title>Thousands of microbial genomes shed light on interconnected biogeochemical processes in an aquifer system.</title>
        <authorList>
            <person name="Anantharaman K."/>
            <person name="Brown C.T."/>
            <person name="Hug L.A."/>
            <person name="Sharon I."/>
            <person name="Castelle C.J."/>
            <person name="Probst A.J."/>
            <person name="Thomas B.C."/>
            <person name="Singh A."/>
            <person name="Wilkins M.J."/>
            <person name="Karaoz U."/>
            <person name="Brodie E.L."/>
            <person name="Williams K.H."/>
            <person name="Hubbard S.S."/>
            <person name="Banfield J.F."/>
        </authorList>
    </citation>
    <scope>NUCLEOTIDE SEQUENCE [LARGE SCALE GENOMIC DNA]</scope>
</reference>